<dbReference type="SUPFAM" id="SSF54197">
    <property type="entry name" value="HIT-like"/>
    <property type="match status" value="1"/>
</dbReference>
<dbReference type="PANTHER" id="PTHR42997:SF1">
    <property type="entry name" value="AP-4-A PHOSPHORYLASE"/>
    <property type="match status" value="1"/>
</dbReference>
<dbReference type="PANTHER" id="PTHR42997">
    <property type="entry name" value="HIT FAMILY HYDROLASE"/>
    <property type="match status" value="1"/>
</dbReference>
<dbReference type="InterPro" id="IPR052908">
    <property type="entry name" value="AP-4-A_phosphorylase"/>
</dbReference>
<comment type="caution">
    <text evidence="4">The sequence shown here is derived from an EMBL/GenBank/DDBJ whole genome shotgun (WGS) entry which is preliminary data.</text>
</comment>
<dbReference type="Proteomes" id="UP001589788">
    <property type="component" value="Unassembled WGS sequence"/>
</dbReference>
<dbReference type="Pfam" id="PF01230">
    <property type="entry name" value="HIT"/>
    <property type="match status" value="1"/>
</dbReference>
<accession>A0ABV6C432</accession>
<name>A0ABV6C432_9ACTN</name>
<gene>
    <name evidence="4" type="ORF">ACFFRE_09955</name>
</gene>
<feature type="domain" description="HIT" evidence="3">
    <location>
        <begin position="31"/>
        <end position="142"/>
    </location>
</feature>
<protein>
    <submittedName>
        <fullName evidence="4">HIT domain-containing protein</fullName>
    </submittedName>
</protein>
<feature type="short sequence motif" description="Histidine triad motif" evidence="2">
    <location>
        <begin position="127"/>
        <end position="131"/>
    </location>
</feature>
<evidence type="ECO:0000313" key="5">
    <source>
        <dbReference type="Proteomes" id="UP001589788"/>
    </source>
</evidence>
<evidence type="ECO:0000259" key="3">
    <source>
        <dbReference type="PROSITE" id="PS51084"/>
    </source>
</evidence>
<organism evidence="4 5">
    <name type="scientific">Aciditerrimonas ferrireducens</name>
    <dbReference type="NCBI Taxonomy" id="667306"/>
    <lineage>
        <taxon>Bacteria</taxon>
        <taxon>Bacillati</taxon>
        <taxon>Actinomycetota</taxon>
        <taxon>Acidimicrobiia</taxon>
        <taxon>Acidimicrobiales</taxon>
        <taxon>Acidimicrobiaceae</taxon>
        <taxon>Aciditerrimonas</taxon>
    </lineage>
</organism>
<dbReference type="InterPro" id="IPR011146">
    <property type="entry name" value="HIT-like"/>
</dbReference>
<proteinExistence type="predicted"/>
<dbReference type="PROSITE" id="PS51084">
    <property type="entry name" value="HIT_2"/>
    <property type="match status" value="1"/>
</dbReference>
<sequence length="175" mass="19015">MSLEQLWAGWRHHYVSGATEAERRGEGRGCVFCELAASGPPSADNGVVHLDPLCFVVLNAYPYASGHLLVLPRRHVAELDQLTDEESQQLWRVAQRAVAALTRAYRPDGLNLGANLGRAAGAGIPGHLHLHVVPRWGGDTNFMTTVGGVRVLPEDLPSSWRRVVEAWDGPADEPA</sequence>
<dbReference type="CDD" id="cd01275">
    <property type="entry name" value="FHIT"/>
    <property type="match status" value="1"/>
</dbReference>
<dbReference type="EMBL" id="JBHLYQ010000104">
    <property type="protein sequence ID" value="MFC0082455.1"/>
    <property type="molecule type" value="Genomic_DNA"/>
</dbReference>
<keyword evidence="1" id="KW-0547">Nucleotide-binding</keyword>
<dbReference type="InterPro" id="IPR036265">
    <property type="entry name" value="HIT-like_sf"/>
</dbReference>
<dbReference type="Gene3D" id="3.30.428.10">
    <property type="entry name" value="HIT-like"/>
    <property type="match status" value="1"/>
</dbReference>
<dbReference type="RefSeq" id="WP_248107384.1">
    <property type="nucleotide sequence ID" value="NZ_JAKHEX010000009.1"/>
</dbReference>
<evidence type="ECO:0000256" key="1">
    <source>
        <dbReference type="ARBA" id="ARBA00022741"/>
    </source>
</evidence>
<evidence type="ECO:0000256" key="2">
    <source>
        <dbReference type="PROSITE-ProRule" id="PRU00464"/>
    </source>
</evidence>
<dbReference type="InterPro" id="IPR039383">
    <property type="entry name" value="FHIT"/>
</dbReference>
<keyword evidence="5" id="KW-1185">Reference proteome</keyword>
<evidence type="ECO:0000313" key="4">
    <source>
        <dbReference type="EMBL" id="MFC0082455.1"/>
    </source>
</evidence>
<reference evidence="4 5" key="1">
    <citation type="submission" date="2024-09" db="EMBL/GenBank/DDBJ databases">
        <authorList>
            <person name="Sun Q."/>
            <person name="Mori K."/>
        </authorList>
    </citation>
    <scope>NUCLEOTIDE SEQUENCE [LARGE SCALE GENOMIC DNA]</scope>
    <source>
        <strain evidence="4 5">JCM 15389</strain>
    </source>
</reference>